<dbReference type="AlphaFoldDB" id="B6T0H9"/>
<organism evidence="2">
    <name type="scientific">Zea mays</name>
    <name type="common">Maize</name>
    <dbReference type="NCBI Taxonomy" id="4577"/>
    <lineage>
        <taxon>Eukaryota</taxon>
        <taxon>Viridiplantae</taxon>
        <taxon>Streptophyta</taxon>
        <taxon>Embryophyta</taxon>
        <taxon>Tracheophyta</taxon>
        <taxon>Spermatophyta</taxon>
        <taxon>Magnoliopsida</taxon>
        <taxon>Liliopsida</taxon>
        <taxon>Poales</taxon>
        <taxon>Poaceae</taxon>
        <taxon>PACMAD clade</taxon>
        <taxon>Panicoideae</taxon>
        <taxon>Andropogonodae</taxon>
        <taxon>Andropogoneae</taxon>
        <taxon>Tripsacinae</taxon>
        <taxon>Zea</taxon>
    </lineage>
</organism>
<reference evidence="2" key="1">
    <citation type="journal article" date="2009" name="Plant Mol. Biol.">
        <title>Insights into corn genes derived from large-scale cDNA sequencing.</title>
        <authorList>
            <person name="Alexandrov N.N."/>
            <person name="Brover V.V."/>
            <person name="Freidin S."/>
            <person name="Troukhan M.E."/>
            <person name="Tatarinova T.V."/>
            <person name="Zhang H."/>
            <person name="Swaller T.J."/>
            <person name="Lu Y.P."/>
            <person name="Bouck J."/>
            <person name="Flavell R.B."/>
            <person name="Feldmann K.A."/>
        </authorList>
    </citation>
    <scope>NUCLEOTIDE SEQUENCE</scope>
</reference>
<dbReference type="EMBL" id="EU958494">
    <property type="protein sequence ID" value="ACG30612.1"/>
    <property type="molecule type" value="mRNA"/>
</dbReference>
<protein>
    <submittedName>
        <fullName evidence="2">Uncharacterized protein</fullName>
    </submittedName>
</protein>
<proteinExistence type="evidence at transcript level"/>
<feature type="region of interest" description="Disordered" evidence="1">
    <location>
        <begin position="1"/>
        <end position="23"/>
    </location>
</feature>
<evidence type="ECO:0000313" key="2">
    <source>
        <dbReference type="EMBL" id="ACG30612.1"/>
    </source>
</evidence>
<accession>B6T0H9</accession>
<name>B6T0H9_MAIZE</name>
<sequence length="71" mass="7663">MDGLVQTARRSDAAATDPPCGGVNHVVDSIAEEPVAEDLGEQQVEVAEQELIEGEEQVVQEEPQGEEYDLI</sequence>
<evidence type="ECO:0000256" key="1">
    <source>
        <dbReference type="SAM" id="MobiDB-lite"/>
    </source>
</evidence>